<evidence type="ECO:0000256" key="1">
    <source>
        <dbReference type="ARBA" id="ARBA00006484"/>
    </source>
</evidence>
<dbReference type="PANTHER" id="PTHR43669:SF8">
    <property type="entry name" value="SHORT-CHAIN TYPE DEHYDROGENASE_REDUCTASE-RELATED"/>
    <property type="match status" value="1"/>
</dbReference>
<dbReference type="PATRIC" id="fig|47853.6.peg.6477"/>
<evidence type="ECO:0000313" key="3">
    <source>
        <dbReference type="EMBL" id="KIR61865.1"/>
    </source>
</evidence>
<dbReference type="InterPro" id="IPR036291">
    <property type="entry name" value="NAD(P)-bd_dom_sf"/>
</dbReference>
<dbReference type="GeneID" id="301308409"/>
<dbReference type="SUPFAM" id="SSF51735">
    <property type="entry name" value="NAD(P)-binding Rossmann-fold domains"/>
    <property type="match status" value="1"/>
</dbReference>
<comment type="similarity">
    <text evidence="1">Belongs to the short-chain dehydrogenases/reductases (SDR) family.</text>
</comment>
<dbReference type="Gene3D" id="3.40.50.720">
    <property type="entry name" value="NAD(P)-binding Rossmann-like Domain"/>
    <property type="match status" value="1"/>
</dbReference>
<evidence type="ECO:0000256" key="2">
    <source>
        <dbReference type="ARBA" id="ARBA00023002"/>
    </source>
</evidence>
<keyword evidence="2" id="KW-0560">Oxidoreductase</keyword>
<dbReference type="PANTHER" id="PTHR43669">
    <property type="entry name" value="5-KETO-D-GLUCONATE 5-REDUCTASE"/>
    <property type="match status" value="1"/>
</dbReference>
<evidence type="ECO:0000313" key="4">
    <source>
        <dbReference type="Proteomes" id="UP000032254"/>
    </source>
</evidence>
<dbReference type="Pfam" id="PF13561">
    <property type="entry name" value="adh_short_C2"/>
    <property type="match status" value="1"/>
</dbReference>
<evidence type="ECO:0008006" key="5">
    <source>
        <dbReference type="Google" id="ProtNLM"/>
    </source>
</evidence>
<protein>
    <recommendedName>
        <fullName evidence="5">Short-chain dehydrogenase</fullName>
    </recommendedName>
</protein>
<dbReference type="AlphaFoldDB" id="A0A0D0WWW9"/>
<comment type="caution">
    <text evidence="3">The sequence shown here is derived from an EMBL/GenBank/DDBJ whole genome shotgun (WGS) entry which is preliminary data.</text>
</comment>
<reference evidence="3 4" key="1">
    <citation type="submission" date="2015-01" db="EMBL/GenBank/DDBJ databases">
        <title>Sequencing and annotation of Micromonospora carbonacea strain JXNU-1 genome.</title>
        <authorList>
            <person name="Long Z."/>
            <person name="Huang Y."/>
            <person name="Jiang Y."/>
        </authorList>
    </citation>
    <scope>NUCLEOTIDE SEQUENCE [LARGE SCALE GENOMIC DNA]</scope>
    <source>
        <strain evidence="3 4">JXNU-1</strain>
    </source>
</reference>
<dbReference type="EMBL" id="JXSX01000003">
    <property type="protein sequence ID" value="KIR61865.1"/>
    <property type="molecule type" value="Genomic_DNA"/>
</dbReference>
<dbReference type="OrthoDB" id="670853at2"/>
<dbReference type="RefSeq" id="WP_043969037.1">
    <property type="nucleotide sequence ID" value="NZ_JXSX01000003.1"/>
</dbReference>
<keyword evidence="4" id="KW-1185">Reference proteome</keyword>
<dbReference type="GO" id="GO:0016491">
    <property type="term" value="F:oxidoreductase activity"/>
    <property type="evidence" value="ECO:0007669"/>
    <property type="project" value="UniProtKB-KW"/>
</dbReference>
<gene>
    <name evidence="3" type="ORF">TK50_30890</name>
</gene>
<dbReference type="CDD" id="cd05233">
    <property type="entry name" value="SDR_c"/>
    <property type="match status" value="1"/>
</dbReference>
<dbReference type="PRINTS" id="PR00081">
    <property type="entry name" value="GDHRDH"/>
</dbReference>
<sequence length="266" mass="27598">MLLENRTAIVYGAAGALGSAVSRAYAREGATVYLAGHRLDRVEMLAKEIAADGGRAYAHQVDALDPEAVDAHAELVAERAGGIDVSFNAVGLDHVQGVPLRELSLDDFLLPMNTFVRTQFLTTAAAARRMVEQRSGVIVVLSTSAARAPMPSGGFGVACAGIESLARELAGEVGPFGVRVVCLRPDAIPESVQHGSYVRETWRRAAEANGATLEDMLAAKPGMPNPLLGRAVTLADVAGTAVYLASDLSSGLTGSITTVGCGVLVD</sequence>
<organism evidence="3 4">
    <name type="scientific">Micromonospora haikouensis</name>
    <dbReference type="NCBI Taxonomy" id="686309"/>
    <lineage>
        <taxon>Bacteria</taxon>
        <taxon>Bacillati</taxon>
        <taxon>Actinomycetota</taxon>
        <taxon>Actinomycetes</taxon>
        <taxon>Micromonosporales</taxon>
        <taxon>Micromonosporaceae</taxon>
        <taxon>Micromonospora</taxon>
    </lineage>
</organism>
<dbReference type="InterPro" id="IPR002347">
    <property type="entry name" value="SDR_fam"/>
</dbReference>
<proteinExistence type="inferred from homology"/>
<name>A0A0D0WWW9_9ACTN</name>
<accession>A0A0D0WWW9</accession>
<dbReference type="Proteomes" id="UP000032254">
    <property type="component" value="Unassembled WGS sequence"/>
</dbReference>